<feature type="compositionally biased region" description="Basic and acidic residues" evidence="1">
    <location>
        <begin position="20"/>
        <end position="37"/>
    </location>
</feature>
<feature type="region of interest" description="Disordered" evidence="1">
    <location>
        <begin position="14"/>
        <end position="37"/>
    </location>
</feature>
<reference evidence="3" key="1">
    <citation type="submission" date="2021-02" db="EMBL/GenBank/DDBJ databases">
        <authorList>
            <person name="Nowell W R."/>
        </authorList>
    </citation>
    <scope>NUCLEOTIDE SEQUENCE</scope>
</reference>
<dbReference type="Pfam" id="PF07714">
    <property type="entry name" value="PK_Tyr_Ser-Thr"/>
    <property type="match status" value="1"/>
</dbReference>
<dbReference type="GO" id="GO:0004672">
    <property type="term" value="F:protein kinase activity"/>
    <property type="evidence" value="ECO:0007669"/>
    <property type="project" value="InterPro"/>
</dbReference>
<sequence>MGVLMWQACSKGAIPNGSHTSDDDIQQRKSNEGELSKPKECDSRLWSVIKYCWYNEPSLRLNFEQLKIQLLKIDFNIIDRIRCHLCNNEIPENEIDNHQKSCLPKHISPEKRVHFTRCNYCGERCLGSQLEEHQQACSLKPQLVLQKDISNHRRQYPIPEIKKNERSRSPKSETDTQQSLKSVPHSNCKYCHGEYPSININNHEQSCSSRPTSQRSKPATVSCRYCNENFLLHTIEAHEVWEA</sequence>
<dbReference type="Gene3D" id="1.10.510.10">
    <property type="entry name" value="Transferase(Phosphotransferase) domain 1"/>
    <property type="match status" value="1"/>
</dbReference>
<protein>
    <recommendedName>
        <fullName evidence="2">Serine-threonine/tyrosine-protein kinase catalytic domain-containing protein</fullName>
    </recommendedName>
</protein>
<dbReference type="AlphaFoldDB" id="A0A819BUW4"/>
<evidence type="ECO:0000313" key="4">
    <source>
        <dbReference type="Proteomes" id="UP000663836"/>
    </source>
</evidence>
<dbReference type="SUPFAM" id="SSF56112">
    <property type="entry name" value="Protein kinase-like (PK-like)"/>
    <property type="match status" value="1"/>
</dbReference>
<dbReference type="InterPro" id="IPR001245">
    <property type="entry name" value="Ser-Thr/Tyr_kinase_cat_dom"/>
</dbReference>
<evidence type="ECO:0000259" key="2">
    <source>
        <dbReference type="Pfam" id="PF07714"/>
    </source>
</evidence>
<organism evidence="3 4">
    <name type="scientific">Rotaria sordida</name>
    <dbReference type="NCBI Taxonomy" id="392033"/>
    <lineage>
        <taxon>Eukaryota</taxon>
        <taxon>Metazoa</taxon>
        <taxon>Spiralia</taxon>
        <taxon>Gnathifera</taxon>
        <taxon>Rotifera</taxon>
        <taxon>Eurotatoria</taxon>
        <taxon>Bdelloidea</taxon>
        <taxon>Philodinida</taxon>
        <taxon>Philodinidae</taxon>
        <taxon>Rotaria</taxon>
    </lineage>
</organism>
<dbReference type="InterPro" id="IPR011009">
    <property type="entry name" value="Kinase-like_dom_sf"/>
</dbReference>
<evidence type="ECO:0000313" key="3">
    <source>
        <dbReference type="EMBL" id="CAF3800605.1"/>
    </source>
</evidence>
<feature type="domain" description="Serine-threonine/tyrosine-protein kinase catalytic" evidence="2">
    <location>
        <begin position="2"/>
        <end position="69"/>
    </location>
</feature>
<accession>A0A819BUW4</accession>
<name>A0A819BUW4_9BILA</name>
<dbReference type="Proteomes" id="UP000663836">
    <property type="component" value="Unassembled WGS sequence"/>
</dbReference>
<gene>
    <name evidence="3" type="ORF">JBS370_LOCUS15281</name>
</gene>
<comment type="caution">
    <text evidence="3">The sequence shown here is derived from an EMBL/GenBank/DDBJ whole genome shotgun (WGS) entry which is preliminary data.</text>
</comment>
<dbReference type="EMBL" id="CAJOBD010001447">
    <property type="protein sequence ID" value="CAF3800605.1"/>
    <property type="molecule type" value="Genomic_DNA"/>
</dbReference>
<feature type="region of interest" description="Disordered" evidence="1">
    <location>
        <begin position="154"/>
        <end position="183"/>
    </location>
</feature>
<evidence type="ECO:0000256" key="1">
    <source>
        <dbReference type="SAM" id="MobiDB-lite"/>
    </source>
</evidence>
<proteinExistence type="predicted"/>
<feature type="compositionally biased region" description="Basic and acidic residues" evidence="1">
    <location>
        <begin position="160"/>
        <end position="174"/>
    </location>
</feature>